<dbReference type="RefSeq" id="XP_075103690.1">
    <property type="nucleotide sequence ID" value="XM_075247589.1"/>
</dbReference>
<accession>A0AC58U2K3</accession>
<gene>
    <name evidence="2" type="primary">LOC142178259</name>
</gene>
<proteinExistence type="predicted"/>
<keyword evidence="1" id="KW-1185">Reference proteome</keyword>
<dbReference type="Proteomes" id="UP000790787">
    <property type="component" value="Chromosome 24"/>
</dbReference>
<sequence length="176" mass="20661">MRDHIIGEDYELWDIVTDGALATLKKNIEGVYVPIKTRVDCTTEDLNRWEKNAKAKKWLICGLGLDEYNRIQSFTTTKQIWDTLQVAHEGTPQVKRSRGTLLYSQYENFAMKEGETIQEMYTRFTTLTNKLKSLGRIIPEEDRVEKILTTVFLSLWREKSLPFRNQNILSLSHWMN</sequence>
<evidence type="ECO:0000313" key="1">
    <source>
        <dbReference type="Proteomes" id="UP000790787"/>
    </source>
</evidence>
<protein>
    <submittedName>
        <fullName evidence="2">Uncharacterized protein LOC142178259</fullName>
    </submittedName>
</protein>
<reference evidence="1" key="1">
    <citation type="journal article" date="2014" name="Nat. Commun.">
        <title>The tobacco genome sequence and its comparison with those of tomato and potato.</title>
        <authorList>
            <person name="Sierro N."/>
            <person name="Battey J.N."/>
            <person name="Ouadi S."/>
            <person name="Bakaher N."/>
            <person name="Bovet L."/>
            <person name="Willig A."/>
            <person name="Goepfert S."/>
            <person name="Peitsch M.C."/>
            <person name="Ivanov N.V."/>
        </authorList>
    </citation>
    <scope>NUCLEOTIDE SEQUENCE [LARGE SCALE GENOMIC DNA]</scope>
</reference>
<organism evidence="1 2">
    <name type="scientific">Nicotiana tabacum</name>
    <name type="common">Common tobacco</name>
    <dbReference type="NCBI Taxonomy" id="4097"/>
    <lineage>
        <taxon>Eukaryota</taxon>
        <taxon>Viridiplantae</taxon>
        <taxon>Streptophyta</taxon>
        <taxon>Embryophyta</taxon>
        <taxon>Tracheophyta</taxon>
        <taxon>Spermatophyta</taxon>
        <taxon>Magnoliopsida</taxon>
        <taxon>eudicotyledons</taxon>
        <taxon>Gunneridae</taxon>
        <taxon>Pentapetalae</taxon>
        <taxon>asterids</taxon>
        <taxon>lamiids</taxon>
        <taxon>Solanales</taxon>
        <taxon>Solanaceae</taxon>
        <taxon>Nicotianoideae</taxon>
        <taxon>Nicotianeae</taxon>
        <taxon>Nicotiana</taxon>
    </lineage>
</organism>
<name>A0AC58U2K3_TOBAC</name>
<reference evidence="2" key="2">
    <citation type="submission" date="2025-08" db="UniProtKB">
        <authorList>
            <consortium name="RefSeq"/>
        </authorList>
    </citation>
    <scope>IDENTIFICATION</scope>
    <source>
        <tissue evidence="2">Leaf</tissue>
    </source>
</reference>
<evidence type="ECO:0000313" key="2">
    <source>
        <dbReference type="RefSeq" id="XP_075103690.1"/>
    </source>
</evidence>